<sequence>MKTAISIILILLIIGIWFPIIPFPVKQGWHGVGGEWCGIVYDPVCDTRKVDFFTYKEIRDIVINQAY</sequence>
<keyword evidence="1" id="KW-0472">Membrane</keyword>
<evidence type="ECO:0000313" key="2">
    <source>
        <dbReference type="EMBL" id="PJE74349.1"/>
    </source>
</evidence>
<protein>
    <submittedName>
        <fullName evidence="2">Uncharacterized protein</fullName>
    </submittedName>
</protein>
<dbReference type="Proteomes" id="UP000228700">
    <property type="component" value="Unassembled WGS sequence"/>
</dbReference>
<dbReference type="AlphaFoldDB" id="A0A2M8LCJ9"/>
<organism evidence="2 3">
    <name type="scientific">Candidatus Taylorbacteria bacterium CG10_big_fil_rev_8_21_14_0_10_41_48</name>
    <dbReference type="NCBI Taxonomy" id="1975024"/>
    <lineage>
        <taxon>Bacteria</taxon>
        <taxon>Candidatus Tayloriibacteriota</taxon>
    </lineage>
</organism>
<gene>
    <name evidence="2" type="ORF">COV01_02525</name>
</gene>
<name>A0A2M8LCJ9_9BACT</name>
<proteinExistence type="predicted"/>
<reference evidence="3" key="1">
    <citation type="submission" date="2017-09" db="EMBL/GenBank/DDBJ databases">
        <title>Depth-based differentiation of microbial function through sediment-hosted aquifers and enrichment of novel symbionts in the deep terrestrial subsurface.</title>
        <authorList>
            <person name="Probst A.J."/>
            <person name="Ladd B."/>
            <person name="Jarett J.K."/>
            <person name="Geller-Mcgrath D.E."/>
            <person name="Sieber C.M.K."/>
            <person name="Emerson J.B."/>
            <person name="Anantharaman K."/>
            <person name="Thomas B.C."/>
            <person name="Malmstrom R."/>
            <person name="Stieglmeier M."/>
            <person name="Klingl A."/>
            <person name="Woyke T."/>
            <person name="Ryan C.M."/>
            <person name="Banfield J.F."/>
        </authorList>
    </citation>
    <scope>NUCLEOTIDE SEQUENCE [LARGE SCALE GENOMIC DNA]</scope>
</reference>
<evidence type="ECO:0000256" key="1">
    <source>
        <dbReference type="SAM" id="Phobius"/>
    </source>
</evidence>
<evidence type="ECO:0000313" key="3">
    <source>
        <dbReference type="Proteomes" id="UP000228700"/>
    </source>
</evidence>
<accession>A0A2M8LCJ9</accession>
<keyword evidence="1" id="KW-1133">Transmembrane helix</keyword>
<keyword evidence="1" id="KW-0812">Transmembrane</keyword>
<comment type="caution">
    <text evidence="2">The sequence shown here is derived from an EMBL/GenBank/DDBJ whole genome shotgun (WGS) entry which is preliminary data.</text>
</comment>
<dbReference type="EMBL" id="PFEQ01000009">
    <property type="protein sequence ID" value="PJE74349.1"/>
    <property type="molecule type" value="Genomic_DNA"/>
</dbReference>
<feature type="transmembrane region" description="Helical" evidence="1">
    <location>
        <begin position="7"/>
        <end position="25"/>
    </location>
</feature>